<reference evidence="1 2" key="1">
    <citation type="journal article" date="2017" name="Curr. Biol.">
        <title>The Evolution of Venom by Co-option of Single-Copy Genes.</title>
        <authorList>
            <person name="Martinson E.O."/>
            <person name="Mrinalini"/>
            <person name="Kelkar Y.D."/>
            <person name="Chang C.H."/>
            <person name="Werren J.H."/>
        </authorList>
    </citation>
    <scope>NUCLEOTIDE SEQUENCE [LARGE SCALE GENOMIC DNA]</scope>
    <source>
        <strain evidence="1 2">Alberta</strain>
        <tissue evidence="1">Whole body</tissue>
    </source>
</reference>
<evidence type="ECO:0000313" key="1">
    <source>
        <dbReference type="EMBL" id="OXU29554.1"/>
    </source>
</evidence>
<protein>
    <submittedName>
        <fullName evidence="1">Uncharacterized protein</fullName>
    </submittedName>
</protein>
<dbReference type="EMBL" id="NNAY01000277">
    <property type="protein sequence ID" value="OXU29554.1"/>
    <property type="molecule type" value="Genomic_DNA"/>
</dbReference>
<dbReference type="Gene3D" id="3.60.10.10">
    <property type="entry name" value="Endonuclease/exonuclease/phosphatase"/>
    <property type="match status" value="1"/>
</dbReference>
<comment type="caution">
    <text evidence="1">The sequence shown here is derived from an EMBL/GenBank/DDBJ whole genome shotgun (WGS) entry which is preliminary data.</text>
</comment>
<gene>
    <name evidence="1" type="ORF">TSAR_012461</name>
</gene>
<dbReference type="InterPro" id="IPR036691">
    <property type="entry name" value="Endo/exonu/phosph_ase_sf"/>
</dbReference>
<dbReference type="Proteomes" id="UP000215335">
    <property type="component" value="Unassembled WGS sequence"/>
</dbReference>
<dbReference type="AlphaFoldDB" id="A0A232FFL8"/>
<evidence type="ECO:0000313" key="2">
    <source>
        <dbReference type="Proteomes" id="UP000215335"/>
    </source>
</evidence>
<organism evidence="1 2">
    <name type="scientific">Trichomalopsis sarcophagae</name>
    <dbReference type="NCBI Taxonomy" id="543379"/>
    <lineage>
        <taxon>Eukaryota</taxon>
        <taxon>Metazoa</taxon>
        <taxon>Ecdysozoa</taxon>
        <taxon>Arthropoda</taxon>
        <taxon>Hexapoda</taxon>
        <taxon>Insecta</taxon>
        <taxon>Pterygota</taxon>
        <taxon>Neoptera</taxon>
        <taxon>Endopterygota</taxon>
        <taxon>Hymenoptera</taxon>
        <taxon>Apocrita</taxon>
        <taxon>Proctotrupomorpha</taxon>
        <taxon>Chalcidoidea</taxon>
        <taxon>Pteromalidae</taxon>
        <taxon>Pteromalinae</taxon>
        <taxon>Trichomalopsis</taxon>
    </lineage>
</organism>
<sequence length="235" mass="25765">MTANASDVLQAAQPVLQSGQSTVGTQADSRGQFRRIVIKFKFAYTQHFVITTRLGFKTFTANMVFGHPSNSSILLRTGDGSPLRPIYSSADLNNLEPAACGSQWLMGVPGTQKLGDPTHRAPIAVFDIMHANVKGLLTHFDKVEAYLHLNFKHVVAITESKLSAADGDASVAVDGYDLVRHDRVGRRGGRVADYIHKSICSKILATSEIRDDTSPEYVVLEISSDRDKLQFEVVY</sequence>
<keyword evidence="2" id="KW-1185">Reference proteome</keyword>
<accession>A0A232FFL8</accession>
<proteinExistence type="predicted"/>
<name>A0A232FFL8_9HYME</name>
<dbReference type="SUPFAM" id="SSF56219">
    <property type="entry name" value="DNase I-like"/>
    <property type="match status" value="1"/>
</dbReference>